<gene>
    <name evidence="12" type="primary">ABCB6</name>
    <name evidence="12" type="ORF">LARI1_G006148</name>
</gene>
<dbReference type="SUPFAM" id="SSF90123">
    <property type="entry name" value="ABC transporter transmembrane region"/>
    <property type="match status" value="2"/>
</dbReference>
<feature type="transmembrane region" description="Helical" evidence="9">
    <location>
        <begin position="339"/>
        <end position="360"/>
    </location>
</feature>
<dbReference type="InterPro" id="IPR036640">
    <property type="entry name" value="ABC1_TM_sf"/>
</dbReference>
<dbReference type="Gene3D" id="1.20.1560.10">
    <property type="entry name" value="ABC transporter type 1, transmembrane domain"/>
    <property type="match status" value="2"/>
</dbReference>
<comment type="caution">
    <text evidence="12">The sequence shown here is derived from an EMBL/GenBank/DDBJ whole genome shotgun (WGS) entry which is preliminary data.</text>
</comment>
<dbReference type="PROSITE" id="PS50893">
    <property type="entry name" value="ABC_TRANSPORTER_2"/>
    <property type="match status" value="2"/>
</dbReference>
<evidence type="ECO:0000259" key="10">
    <source>
        <dbReference type="PROSITE" id="PS50893"/>
    </source>
</evidence>
<feature type="domain" description="ABC transmembrane type-1" evidence="11">
    <location>
        <begin position="866"/>
        <end position="1151"/>
    </location>
</feature>
<sequence length="1469" mass="162394">MSIFRLSSESFEDFEKYLNASSLSMPTSPFTSRQSNYELQLLDTHNDENQTPASWRSLFAFTNRQHTGYLMLSVISSIAAGIPQPTSAIFYGYIFSDLAKYGAGNATGKDTLNNISIWCIALTILGVVAWVVQGGSLCSWMIFGEVQAKTVRKAMFEGMLEKDMEWYDLRKDGVASLLVRIHTQTRELQLAISQPLGFLCTELVGSCIALGIAFYFSWKVTLVVVATFPVIAVCLSLATRSLGPAIEAQKRELTRASKYANTAMTSINTVKAFNGQEQEIWQYYETIKLAAAKYLVQARVNAIQFGITKFAMIGIFLQGFWYGLVLVRQGLDPGHVLTAFYACLFSVQAVEIILPQWLVLTKGMSAAHTLKSIMIQMQDGRKIINMTGCIKPTACVGDIEVNEVSFAYPSNPRQDTLIQANFFFPSGETTFVVGKSGSGKTTLGNLLMKYYETARGEILIDGQSIKALDTDWLRQNITLVQQESVLFNETVFRNIAFGRRDDATREDVLEAAETADLHQTLMALPHGLDTVVGSNGKSLSGGQQQRVAIARARLRDAPIVILDESTSALDYTSRTRVMEELRKWRHGKTTIIVTHDVTQILDDDYVYVLENGIVVQEGYRKKLAEKLHGTFSTFLPTVSPPTVQTQFIEVTDLRRKSEPFTPSLASPDSFIFPGEEIQGSNRISRLFGITDYTPTIRPNNRMSLGVSMGTTQAYDLRADEIWSTPLIPEEERFQSQDSWRSYIPLLPPKPVHQSSDLPLRAYYPETPPPVPRKNSVPGSSISPFDPQPGSGQETDYRPNLSARPTLPAIDTSIRTGGLFITEAPAAVIPQSSNQRKEKRKKTAASLAQILGTIWPTLNWNEKIILVIGFIAAFMVAASTPAFAFVFAKLLGTFYLVHNQLAAARTWALSLLGIAIIDGISAFTTHFALEYCGQAWVNYLRVEAMKRILAQPKSWFDKERNSPDKLNESLDRNAEEMRNLIGRFTGPIFTVAWMLGISIVWACLFSWKLTLVALGCGPIMLVLTRTFDWVSSKWEHKCNQASTVTSSIFTETFSNIRVVRALTLENYFAGKHDKATLETYKTGRSRAVYSGLLYGLTNSASLFITALVFYYGTVLIVQGKNDVEHIIQVVNLLLFGIGNSTAMMSMVPQINSSRTTATHMLYLANLPYQNSHESQGRRRIPTPFPIQFNDLSFTYPTSRTAKALNKINLTLNAGTCTALVGPSGSGKSSIAALLLGLYPPSRVPTHHLPPLTFAGVPITECNLRTLRSFISTVPQTPLLFPTSIYENITYGLPEGSPYAMPTAAKHAAEDAGIHDFIMTLEHGYNTRIGDGGMGLSGGQAQRIAIARALVRRPTLLLLDEATSALDAISAEAIRETVKKLMARGRESEEGGIAVLIISHNVEMMRIADQVVVLEAGCIVETGSFAELRGKGGRFSKLIGVSRRDEVVAEEVRVMTPVEGRSRMTWRKGSV</sequence>
<keyword evidence="13" id="KW-1185">Reference proteome</keyword>
<dbReference type="Proteomes" id="UP000469559">
    <property type="component" value="Unassembled WGS sequence"/>
</dbReference>
<feature type="transmembrane region" description="Helical" evidence="9">
    <location>
        <begin position="69"/>
        <end position="95"/>
    </location>
</feature>
<comment type="subcellular location">
    <subcellularLocation>
        <location evidence="1">Membrane</location>
        <topology evidence="1">Multi-pass membrane protein</topology>
    </subcellularLocation>
</comment>
<evidence type="ECO:0000256" key="3">
    <source>
        <dbReference type="ARBA" id="ARBA00022692"/>
    </source>
</evidence>
<evidence type="ECO:0000256" key="6">
    <source>
        <dbReference type="ARBA" id="ARBA00022989"/>
    </source>
</evidence>
<dbReference type="SMART" id="SM00382">
    <property type="entry name" value="AAA"/>
    <property type="match status" value="2"/>
</dbReference>
<dbReference type="InterPro" id="IPR017871">
    <property type="entry name" value="ABC_transporter-like_CS"/>
</dbReference>
<dbReference type="GO" id="GO:0016887">
    <property type="term" value="F:ATP hydrolysis activity"/>
    <property type="evidence" value="ECO:0007669"/>
    <property type="project" value="InterPro"/>
</dbReference>
<feature type="transmembrane region" description="Helical" evidence="9">
    <location>
        <begin position="307"/>
        <end position="327"/>
    </location>
</feature>
<feature type="transmembrane region" description="Helical" evidence="9">
    <location>
        <begin position="863"/>
        <end position="886"/>
    </location>
</feature>
<dbReference type="PANTHER" id="PTHR43394:SF15">
    <property type="entry name" value="ALPHA-FACTOR-TRANSPORTING ATPASE"/>
    <property type="match status" value="1"/>
</dbReference>
<dbReference type="PROSITE" id="PS50929">
    <property type="entry name" value="ABC_TM1F"/>
    <property type="match status" value="2"/>
</dbReference>
<evidence type="ECO:0000256" key="2">
    <source>
        <dbReference type="ARBA" id="ARBA00022448"/>
    </source>
</evidence>
<evidence type="ECO:0000256" key="1">
    <source>
        <dbReference type="ARBA" id="ARBA00004141"/>
    </source>
</evidence>
<keyword evidence="3 9" id="KW-0812">Transmembrane</keyword>
<evidence type="ECO:0000313" key="13">
    <source>
        <dbReference type="Proteomes" id="UP000469559"/>
    </source>
</evidence>
<keyword evidence="7 9" id="KW-0472">Membrane</keyword>
<evidence type="ECO:0000256" key="5">
    <source>
        <dbReference type="ARBA" id="ARBA00022840"/>
    </source>
</evidence>
<dbReference type="OrthoDB" id="6500128at2759"/>
<evidence type="ECO:0000256" key="7">
    <source>
        <dbReference type="ARBA" id="ARBA00023136"/>
    </source>
</evidence>
<dbReference type="Pfam" id="PF00664">
    <property type="entry name" value="ABC_membrane"/>
    <property type="match status" value="2"/>
</dbReference>
<keyword evidence="2" id="KW-0813">Transport</keyword>
<feature type="transmembrane region" description="Helical" evidence="9">
    <location>
        <begin position="906"/>
        <end position="928"/>
    </location>
</feature>
<proteinExistence type="predicted"/>
<dbReference type="PANTHER" id="PTHR43394">
    <property type="entry name" value="ATP-DEPENDENT PERMEASE MDL1, MITOCHONDRIAL"/>
    <property type="match status" value="1"/>
</dbReference>
<dbReference type="InterPro" id="IPR027417">
    <property type="entry name" value="P-loop_NTPase"/>
</dbReference>
<feature type="domain" description="ABC transporter" evidence="10">
    <location>
        <begin position="399"/>
        <end position="636"/>
    </location>
</feature>
<dbReference type="InterPro" id="IPR039421">
    <property type="entry name" value="Type_1_exporter"/>
</dbReference>
<accession>A0A8T9BES7</accession>
<dbReference type="EMBL" id="QGMF01000328">
    <property type="protein sequence ID" value="TVY16772.1"/>
    <property type="molecule type" value="Genomic_DNA"/>
</dbReference>
<dbReference type="InterPro" id="IPR003439">
    <property type="entry name" value="ABC_transporter-like_ATP-bd"/>
</dbReference>
<keyword evidence="4" id="KW-0547">Nucleotide-binding</keyword>
<dbReference type="CDD" id="cd18578">
    <property type="entry name" value="ABC_6TM_Pgp_ABCB1_D2_like"/>
    <property type="match status" value="1"/>
</dbReference>
<feature type="region of interest" description="Disordered" evidence="8">
    <location>
        <begin position="759"/>
        <end position="804"/>
    </location>
</feature>
<protein>
    <submittedName>
        <fullName evidence="12">ABC transporter B family member 6</fullName>
    </submittedName>
</protein>
<dbReference type="SUPFAM" id="SSF52540">
    <property type="entry name" value="P-loop containing nucleoside triphosphate hydrolases"/>
    <property type="match status" value="2"/>
</dbReference>
<feature type="transmembrane region" description="Helical" evidence="9">
    <location>
        <begin position="979"/>
        <end position="1000"/>
    </location>
</feature>
<feature type="transmembrane region" description="Helical" evidence="9">
    <location>
        <begin position="115"/>
        <end position="143"/>
    </location>
</feature>
<evidence type="ECO:0000259" key="11">
    <source>
        <dbReference type="PROSITE" id="PS50929"/>
    </source>
</evidence>
<evidence type="ECO:0000256" key="8">
    <source>
        <dbReference type="SAM" id="MobiDB-lite"/>
    </source>
</evidence>
<dbReference type="FunFam" id="3.40.50.300:FF:000604">
    <property type="entry name" value="ABC transporter B family member 28"/>
    <property type="match status" value="1"/>
</dbReference>
<reference evidence="12 13" key="1">
    <citation type="submission" date="2018-05" db="EMBL/GenBank/DDBJ databases">
        <title>Whole genome sequencing for identification of molecular markers to develop diagnostic detection tools for the regulated plant pathogen Lachnellula willkommii.</title>
        <authorList>
            <person name="Giroux E."/>
            <person name="Bilodeau G."/>
        </authorList>
    </citation>
    <scope>NUCLEOTIDE SEQUENCE [LARGE SCALE GENOMIC DNA]</scope>
    <source>
        <strain evidence="12 13">CBS 203.66</strain>
    </source>
</reference>
<dbReference type="PROSITE" id="PS00211">
    <property type="entry name" value="ABC_TRANSPORTER_1"/>
    <property type="match status" value="1"/>
</dbReference>
<dbReference type="InterPro" id="IPR003593">
    <property type="entry name" value="AAA+_ATPase"/>
</dbReference>
<dbReference type="GO" id="GO:0005524">
    <property type="term" value="F:ATP binding"/>
    <property type="evidence" value="ECO:0007669"/>
    <property type="project" value="UniProtKB-KW"/>
</dbReference>
<dbReference type="Pfam" id="PF00005">
    <property type="entry name" value="ABC_tran"/>
    <property type="match status" value="2"/>
</dbReference>
<dbReference type="InterPro" id="IPR011527">
    <property type="entry name" value="ABC1_TM_dom"/>
</dbReference>
<dbReference type="FunFam" id="3.40.50.300:FF:001471">
    <property type="entry name" value="P-loop containing nucleoside triphosphate hydrolase protein"/>
    <property type="match status" value="1"/>
</dbReference>
<dbReference type="CDD" id="cd18577">
    <property type="entry name" value="ABC_6TM_Pgp_ABCB1_D1_like"/>
    <property type="match status" value="1"/>
</dbReference>
<keyword evidence="5" id="KW-0067">ATP-binding</keyword>
<evidence type="ECO:0000256" key="4">
    <source>
        <dbReference type="ARBA" id="ARBA00022741"/>
    </source>
</evidence>
<dbReference type="GO" id="GO:0015421">
    <property type="term" value="F:ABC-type oligopeptide transporter activity"/>
    <property type="evidence" value="ECO:0007669"/>
    <property type="project" value="TreeGrafter"/>
</dbReference>
<feature type="domain" description="ABC transporter" evidence="10">
    <location>
        <begin position="1185"/>
        <end position="1439"/>
    </location>
</feature>
<feature type="domain" description="ABC transmembrane type-1" evidence="11">
    <location>
        <begin position="72"/>
        <end position="362"/>
    </location>
</feature>
<dbReference type="GO" id="GO:0090374">
    <property type="term" value="P:oligopeptide export from mitochondrion"/>
    <property type="evidence" value="ECO:0007669"/>
    <property type="project" value="TreeGrafter"/>
</dbReference>
<keyword evidence="6 9" id="KW-1133">Transmembrane helix</keyword>
<evidence type="ECO:0000256" key="9">
    <source>
        <dbReference type="SAM" id="Phobius"/>
    </source>
</evidence>
<feature type="transmembrane region" description="Helical" evidence="9">
    <location>
        <begin position="222"/>
        <end position="243"/>
    </location>
</feature>
<feature type="transmembrane region" description="Helical" evidence="9">
    <location>
        <begin position="196"/>
        <end position="216"/>
    </location>
</feature>
<dbReference type="GO" id="GO:0005743">
    <property type="term" value="C:mitochondrial inner membrane"/>
    <property type="evidence" value="ECO:0007669"/>
    <property type="project" value="TreeGrafter"/>
</dbReference>
<organism evidence="12 13">
    <name type="scientific">Lachnellula arida</name>
    <dbReference type="NCBI Taxonomy" id="1316785"/>
    <lineage>
        <taxon>Eukaryota</taxon>
        <taxon>Fungi</taxon>
        <taxon>Dikarya</taxon>
        <taxon>Ascomycota</taxon>
        <taxon>Pezizomycotina</taxon>
        <taxon>Leotiomycetes</taxon>
        <taxon>Helotiales</taxon>
        <taxon>Lachnaceae</taxon>
        <taxon>Lachnellula</taxon>
    </lineage>
</organism>
<name>A0A8T9BES7_9HELO</name>
<feature type="transmembrane region" description="Helical" evidence="9">
    <location>
        <begin position="1090"/>
        <end position="1112"/>
    </location>
</feature>
<dbReference type="Gene3D" id="3.40.50.300">
    <property type="entry name" value="P-loop containing nucleotide triphosphate hydrolases"/>
    <property type="match status" value="2"/>
</dbReference>
<evidence type="ECO:0000313" key="12">
    <source>
        <dbReference type="EMBL" id="TVY16772.1"/>
    </source>
</evidence>
<feature type="transmembrane region" description="Helical" evidence="9">
    <location>
        <begin position="1006"/>
        <end position="1026"/>
    </location>
</feature>
<feature type="transmembrane region" description="Helical" evidence="9">
    <location>
        <begin position="1124"/>
        <end position="1143"/>
    </location>
</feature>